<feature type="transmembrane region" description="Helical" evidence="2">
    <location>
        <begin position="28"/>
        <end position="48"/>
    </location>
</feature>
<keyword evidence="2" id="KW-0812">Transmembrane</keyword>
<dbReference type="EMBL" id="JARKIB010000384">
    <property type="protein sequence ID" value="KAJ7711831.1"/>
    <property type="molecule type" value="Genomic_DNA"/>
</dbReference>
<evidence type="ECO:0000256" key="2">
    <source>
        <dbReference type="SAM" id="Phobius"/>
    </source>
</evidence>
<keyword evidence="4" id="KW-1185">Reference proteome</keyword>
<name>A0AAD7H4P3_9AGAR</name>
<evidence type="ECO:0000256" key="1">
    <source>
        <dbReference type="SAM" id="MobiDB-lite"/>
    </source>
</evidence>
<evidence type="ECO:0000313" key="4">
    <source>
        <dbReference type="Proteomes" id="UP001215598"/>
    </source>
</evidence>
<reference evidence="3" key="1">
    <citation type="submission" date="2023-03" db="EMBL/GenBank/DDBJ databases">
        <title>Massive genome expansion in bonnet fungi (Mycena s.s.) driven by repeated elements and novel gene families across ecological guilds.</title>
        <authorList>
            <consortium name="Lawrence Berkeley National Laboratory"/>
            <person name="Harder C.B."/>
            <person name="Miyauchi S."/>
            <person name="Viragh M."/>
            <person name="Kuo A."/>
            <person name="Thoen E."/>
            <person name="Andreopoulos B."/>
            <person name="Lu D."/>
            <person name="Skrede I."/>
            <person name="Drula E."/>
            <person name="Henrissat B."/>
            <person name="Morin E."/>
            <person name="Kohler A."/>
            <person name="Barry K."/>
            <person name="LaButti K."/>
            <person name="Morin E."/>
            <person name="Salamov A."/>
            <person name="Lipzen A."/>
            <person name="Mereny Z."/>
            <person name="Hegedus B."/>
            <person name="Baldrian P."/>
            <person name="Stursova M."/>
            <person name="Weitz H."/>
            <person name="Taylor A."/>
            <person name="Grigoriev I.V."/>
            <person name="Nagy L.G."/>
            <person name="Martin F."/>
            <person name="Kauserud H."/>
        </authorList>
    </citation>
    <scope>NUCLEOTIDE SEQUENCE</scope>
    <source>
        <strain evidence="3">CBHHK182m</strain>
    </source>
</reference>
<comment type="caution">
    <text evidence="3">The sequence shown here is derived from an EMBL/GenBank/DDBJ whole genome shotgun (WGS) entry which is preliminary data.</text>
</comment>
<keyword evidence="2" id="KW-0472">Membrane</keyword>
<accession>A0AAD7H4P3</accession>
<evidence type="ECO:0000313" key="3">
    <source>
        <dbReference type="EMBL" id="KAJ7711831.1"/>
    </source>
</evidence>
<gene>
    <name evidence="3" type="ORF">B0H16DRAFT_1744776</name>
</gene>
<sequence>MANTLNCACEWGLPAVCSAGAPRRNAGIPFPSISIHAFLVLALVAFALHIHPRPPALAFTVSRRARIIHRPSSYLPPRDRATSIPTLAKEIRTAIPAPLHTQIGHKKSTAPLNNSALRGRTWGARS</sequence>
<dbReference type="Proteomes" id="UP001215598">
    <property type="component" value="Unassembled WGS sequence"/>
</dbReference>
<protein>
    <submittedName>
        <fullName evidence="3">Uncharacterized protein</fullName>
    </submittedName>
</protein>
<proteinExistence type="predicted"/>
<dbReference type="AlphaFoldDB" id="A0AAD7H4P3"/>
<feature type="region of interest" description="Disordered" evidence="1">
    <location>
        <begin position="98"/>
        <end position="126"/>
    </location>
</feature>
<keyword evidence="2" id="KW-1133">Transmembrane helix</keyword>
<organism evidence="3 4">
    <name type="scientific">Mycena metata</name>
    <dbReference type="NCBI Taxonomy" id="1033252"/>
    <lineage>
        <taxon>Eukaryota</taxon>
        <taxon>Fungi</taxon>
        <taxon>Dikarya</taxon>
        <taxon>Basidiomycota</taxon>
        <taxon>Agaricomycotina</taxon>
        <taxon>Agaricomycetes</taxon>
        <taxon>Agaricomycetidae</taxon>
        <taxon>Agaricales</taxon>
        <taxon>Marasmiineae</taxon>
        <taxon>Mycenaceae</taxon>
        <taxon>Mycena</taxon>
    </lineage>
</organism>